<dbReference type="Gene3D" id="3.40.50.300">
    <property type="entry name" value="P-loop containing nucleotide triphosphate hydrolases"/>
    <property type="match status" value="1"/>
</dbReference>
<feature type="region of interest" description="Disordered" evidence="2">
    <location>
        <begin position="1092"/>
        <end position="1138"/>
    </location>
</feature>
<evidence type="ECO:0000256" key="1">
    <source>
        <dbReference type="ARBA" id="ARBA00022737"/>
    </source>
</evidence>
<feature type="compositionally biased region" description="Low complexity" evidence="2">
    <location>
        <begin position="1427"/>
        <end position="1462"/>
    </location>
</feature>
<feature type="compositionally biased region" description="Low complexity" evidence="2">
    <location>
        <begin position="701"/>
        <end position="710"/>
    </location>
</feature>
<accession>A0A8H5B1L9</accession>
<feature type="compositionally biased region" description="Basic and acidic residues" evidence="2">
    <location>
        <begin position="741"/>
        <end position="756"/>
    </location>
</feature>
<protein>
    <recommendedName>
        <fullName evidence="3">Nephrocystin 3-like N-terminal domain-containing protein</fullName>
    </recommendedName>
</protein>
<sequence>MLTSAYADGERLSKGDDDPVTLCRLGSRGASLSPSLLLSLPTTMSANGRRGMDILERRIAPGAFHDSGRKYELPKCHLRTRTAILTMLSAWVEDAVAHRGCGILWLYGPPGSGKSSIAQTIAQLSFDRGLLAASFFFDRNTPGLNTEKHLMATLAHQISNTVPEAGRFIAEAVEKDPGVFSGSLESQLQALIVGPLLAAHAAYQASLQQASAISETTSTTNSPGLAPKATAPVVAPKKWARLLVIDALDSCHGAAVQRYIVRILSTALIHKRVPLFILVASRPLPPIRDSFNSYDLRELILTLPLDARDAYLSDSEVKRYFWSRFEYIRMTHPLRAYIPASWPTSQMIAALVARTSGQFVYASTVVKYVDSAQHRPVERLDAVLRIQAGGGAAAAAQGAAGYAAGGAGANGEVPFAELDALYRHVLGGVGNSKAVLRILGAILFAQRLYSSRSSSSSSSSLPSPSSPSTPSDGEVPIPVTDPRFLEEILGLSRGDVPFMLQDLHSIVYVPDAHARRQGVVQVGNVVQVNNSAGAASGAAAGGRGEGGGGGSGIQREATVVPAHGGGVGTPAALHPTHGVMHTVHSSGIQPGTQVVAYGSSATHPPTPAAPAPAPPYSAHTQAYGTSAAVYAPPTHGTVQSPQIQAYGQGLGGGAGGAATGAAAASGSGNGSGGGVQPVLVAYTRGGQQFSARGVPTTNTRSPSQSQSQSPVAGHTQAQVHAGPSRRQSQHEAAQGRAGTSSRDRERERELERRGGERGGSGGHSVSGGSATGSPVRRAAVALGHSNGHGHAHGAYRAHPYDASARHARSPSAVHPHPQQHPHANQHQHQRAPSRHATATSISTVKRNDTQTQTSGTVSSAPATSTGIRILHSSLIDFLTDRSRAGRYFINSVKVHAELARSCVRNLLSGHKYVHQYAGQALVTHCRYSVLTHELHTDLLHFDLGIWIATCKTWSDGGYGESVYATSTGGGGVNGHSGDEHKFRKSNGHGSGGGDGEREKDNSAAGGAHIEKEDVPRQAGYAVGPYDQAWIELPGLFHWFKTLTYTDPSKDLHTIHMASWEQYLLNELPRYSAHSDLEALLVFASIPSGPIPITTSKSKSSKSTAASTISPTSPSETSPTSPTTATSPTTTTTSTTTSSTNAWSWDWLHVWPLLGVAPAEAASLEDEDRSLLHFTGLRPGSQFDGYRGMVREFLSDRSRAGRFALVGGEVEKSAAGNGGDKDEEMDEEKEKRHGADTVARVAESVCRYLMEPKKAGKLYPYRLPAEWTWFREGHDDKIFRENRTKETFQAGLVYLPFLLQNAARSESLIEYLTMGQGSATEQGKVRTIDLVRAKELPRLAWAEDKARAEEAVRAYLTRCEGKQDDGEEGPETNKKPDAMEVDAPEDSMPTPKSEHGGDLPAAPATAVAPSTDNVNSKEAEPTMEVEEVAATAETESTPTPRAPSTSREGTAATSTATTTPSADAEADENVEANTSGDVDMDAEGEVDAEAESDADADADADADTDPDGEGYVVSGGLPENQKDADKMDTDV</sequence>
<evidence type="ECO:0000256" key="2">
    <source>
        <dbReference type="SAM" id="MobiDB-lite"/>
    </source>
</evidence>
<feature type="region of interest" description="Disordered" evidence="2">
    <location>
        <begin position="452"/>
        <end position="479"/>
    </location>
</feature>
<evidence type="ECO:0000259" key="3">
    <source>
        <dbReference type="Pfam" id="PF24883"/>
    </source>
</evidence>
<feature type="domain" description="Nephrocystin 3-like N-terminal" evidence="3">
    <location>
        <begin position="99"/>
        <end position="196"/>
    </location>
</feature>
<feature type="region of interest" description="Disordered" evidence="2">
    <location>
        <begin position="689"/>
        <end position="773"/>
    </location>
</feature>
<feature type="compositionally biased region" description="Acidic residues" evidence="2">
    <location>
        <begin position="1477"/>
        <end position="1507"/>
    </location>
</feature>
<dbReference type="InterPro" id="IPR056884">
    <property type="entry name" value="NPHP3-like_N"/>
</dbReference>
<evidence type="ECO:0000313" key="5">
    <source>
        <dbReference type="Proteomes" id="UP000567179"/>
    </source>
</evidence>
<feature type="compositionally biased region" description="Low complexity" evidence="2">
    <location>
        <begin position="1399"/>
        <end position="1408"/>
    </location>
</feature>
<dbReference type="OrthoDB" id="5967843at2759"/>
<dbReference type="Pfam" id="PF24883">
    <property type="entry name" value="NPHP3_N"/>
    <property type="match status" value="1"/>
</dbReference>
<reference evidence="4 5" key="1">
    <citation type="journal article" date="2020" name="ISME J.">
        <title>Uncovering the hidden diversity of litter-decomposition mechanisms in mushroom-forming fungi.</title>
        <authorList>
            <person name="Floudas D."/>
            <person name="Bentzer J."/>
            <person name="Ahren D."/>
            <person name="Johansson T."/>
            <person name="Persson P."/>
            <person name="Tunlid A."/>
        </authorList>
    </citation>
    <scope>NUCLEOTIDE SEQUENCE [LARGE SCALE GENOMIC DNA]</scope>
    <source>
        <strain evidence="4 5">CBS 101986</strain>
    </source>
</reference>
<dbReference type="Proteomes" id="UP000567179">
    <property type="component" value="Unassembled WGS sequence"/>
</dbReference>
<dbReference type="PANTHER" id="PTHR10039:SF14">
    <property type="entry name" value="NACHT DOMAIN-CONTAINING PROTEIN"/>
    <property type="match status" value="1"/>
</dbReference>
<evidence type="ECO:0000313" key="4">
    <source>
        <dbReference type="EMBL" id="KAF5314931.1"/>
    </source>
</evidence>
<keyword evidence="5" id="KW-1185">Reference proteome</keyword>
<name>A0A8H5B1L9_9AGAR</name>
<comment type="caution">
    <text evidence="4">The sequence shown here is derived from an EMBL/GenBank/DDBJ whole genome shotgun (WGS) entry which is preliminary data.</text>
</comment>
<feature type="region of interest" description="Disordered" evidence="2">
    <location>
        <begin position="802"/>
        <end position="862"/>
    </location>
</feature>
<feature type="region of interest" description="Disordered" evidence="2">
    <location>
        <begin position="1210"/>
        <end position="1235"/>
    </location>
</feature>
<feature type="region of interest" description="Disordered" evidence="2">
    <location>
        <begin position="969"/>
        <end position="1012"/>
    </location>
</feature>
<feature type="compositionally biased region" description="Polar residues" evidence="2">
    <location>
        <begin position="836"/>
        <end position="862"/>
    </location>
</feature>
<feature type="compositionally biased region" description="Basic residues" evidence="2">
    <location>
        <begin position="817"/>
        <end position="833"/>
    </location>
</feature>
<dbReference type="EMBL" id="JAACJJ010000043">
    <property type="protein sequence ID" value="KAF5314931.1"/>
    <property type="molecule type" value="Genomic_DNA"/>
</dbReference>
<dbReference type="InterPro" id="IPR027417">
    <property type="entry name" value="P-loop_NTPase"/>
</dbReference>
<proteinExistence type="predicted"/>
<feature type="region of interest" description="Disordered" evidence="2">
    <location>
        <begin position="651"/>
        <end position="672"/>
    </location>
</feature>
<gene>
    <name evidence="4" type="ORF">D9619_007572</name>
</gene>
<dbReference type="PANTHER" id="PTHR10039">
    <property type="entry name" value="AMELOGENIN"/>
    <property type="match status" value="1"/>
</dbReference>
<dbReference type="SUPFAM" id="SSF52540">
    <property type="entry name" value="P-loop containing nucleoside triphosphate hydrolases"/>
    <property type="match status" value="1"/>
</dbReference>
<feature type="region of interest" description="Disordered" evidence="2">
    <location>
        <begin position="534"/>
        <end position="555"/>
    </location>
</feature>
<feature type="compositionally biased region" description="Gly residues" evidence="2">
    <location>
        <begin position="539"/>
        <end position="552"/>
    </location>
</feature>
<feature type="compositionally biased region" description="Low complexity" evidence="2">
    <location>
        <begin position="452"/>
        <end position="471"/>
    </location>
</feature>
<organism evidence="4 5">
    <name type="scientific">Psilocybe cf. subviscida</name>
    <dbReference type="NCBI Taxonomy" id="2480587"/>
    <lineage>
        <taxon>Eukaryota</taxon>
        <taxon>Fungi</taxon>
        <taxon>Dikarya</taxon>
        <taxon>Basidiomycota</taxon>
        <taxon>Agaricomycotina</taxon>
        <taxon>Agaricomycetes</taxon>
        <taxon>Agaricomycetidae</taxon>
        <taxon>Agaricales</taxon>
        <taxon>Agaricineae</taxon>
        <taxon>Strophariaceae</taxon>
        <taxon>Psilocybe</taxon>
    </lineage>
</organism>
<keyword evidence="1" id="KW-0677">Repeat</keyword>
<feature type="compositionally biased region" description="Polar residues" evidence="2">
    <location>
        <begin position="689"/>
        <end position="700"/>
    </location>
</feature>
<feature type="compositionally biased region" description="Basic and acidic residues" evidence="2">
    <location>
        <begin position="1519"/>
        <end position="1530"/>
    </location>
</feature>
<feature type="region of interest" description="Disordered" evidence="2">
    <location>
        <begin position="1357"/>
        <end position="1530"/>
    </location>
</feature>